<evidence type="ECO:0000313" key="19">
    <source>
        <dbReference type="EMBL" id="KAF6763101.1"/>
    </source>
</evidence>
<dbReference type="InterPro" id="IPR001841">
    <property type="entry name" value="Znf_RING"/>
</dbReference>
<dbReference type="GO" id="GO:0005634">
    <property type="term" value="C:nucleus"/>
    <property type="evidence" value="ECO:0007669"/>
    <property type="project" value="UniProtKB-SubCell"/>
</dbReference>
<evidence type="ECO:0000259" key="18">
    <source>
        <dbReference type="PROSITE" id="PS50089"/>
    </source>
</evidence>
<evidence type="ECO:0000256" key="1">
    <source>
        <dbReference type="ARBA" id="ARBA00000900"/>
    </source>
</evidence>
<evidence type="ECO:0000256" key="13">
    <source>
        <dbReference type="ARBA" id="ARBA00059679"/>
    </source>
</evidence>
<evidence type="ECO:0000256" key="5">
    <source>
        <dbReference type="ARBA" id="ARBA00022679"/>
    </source>
</evidence>
<evidence type="ECO:0000256" key="2">
    <source>
        <dbReference type="ARBA" id="ARBA00004123"/>
    </source>
</evidence>
<dbReference type="CDD" id="cd16499">
    <property type="entry name" value="RING-HC_Bre1-like"/>
    <property type="match status" value="1"/>
</dbReference>
<dbReference type="SUPFAM" id="SSF57850">
    <property type="entry name" value="RING/U-box"/>
    <property type="match status" value="1"/>
</dbReference>
<dbReference type="UniPathway" id="UPA00143"/>
<keyword evidence="9 15" id="KW-0862">Zinc</keyword>
<keyword evidence="5 15" id="KW-0808">Transferase</keyword>
<dbReference type="AlphaFoldDB" id="A0A8H6MFC5"/>
<feature type="coiled-coil region" evidence="16">
    <location>
        <begin position="150"/>
        <end position="177"/>
    </location>
</feature>
<feature type="coiled-coil region" evidence="16">
    <location>
        <begin position="681"/>
        <end position="715"/>
    </location>
</feature>
<sequence length="792" mass="89873">MNELSRKRPHADDGDLTVAKKRVLTGTNGTPQVNGHSDQTEDEQLFQANLEKFRKEAIWRRMKHYQRENERNSAKIEDLERQKTRCEANVAAMAACWAQSDDLSPSNIQAKDEDTLPEFEDALGRTATATEALVHKLIESGGSEGSIAWKKNHFEELQQSQTECAALRSQLGLLKKQLDDCTSDKDKYHAELLAHPQKATSKAATPREGETPTTTTASSSEDKERKPSSPSIPSQGSTPAPESRSLSLLPESVKLWENRIEQLEAENLRLKQELFERPEKRAIHHTNSDELSGLRRCLTSTDAQLTEVQEELKQVLACREEWKQSVLAAQESVIDNMRAMMVRRDNENTRLREQRDQSQAELLERKQKDGIKWNAQQELKSLVDIQNERISAFKSELSRCKARLAAKEGDGDLLRFFLQGKPEEEQLIEELKAQKADAEVRAQAAEAALSKIVQGEPSTSAEHATLVKLQVEAEEKVVRLTRELEELRTVFGVDALTVPPDVSKLNDQIRAQGKELERLRLLQEKSEQGEADLYKTINDLSDGHDALLEKVKDKVFQLHYQEEKLSKAIVEKAKSENKFYAAMRDKEALEAERKTLIRTQEKWMNMAQTREDQVGVIDKLRQTLQDELFKEKAARERGQRILGNVEGMRLDAEARLKGGEEACKAQTELLKAEAEKYTKGLKALRLKEAEWDSTKKQLEEQVQKLKQDVAAGAAHKHDRHTSKNGRDEEYQSMRSLLMCSTCDSNFRSVIVTKCMHTFCKPCIDARISTRQRKCPACGVAFAQSDVSTLYMQ</sequence>
<evidence type="ECO:0000256" key="16">
    <source>
        <dbReference type="SAM" id="Coils"/>
    </source>
</evidence>
<keyword evidence="12 15" id="KW-0539">Nucleus</keyword>
<keyword evidence="6 15" id="KW-0479">Metal-binding</keyword>
<feature type="domain" description="RING-type" evidence="18">
    <location>
        <begin position="739"/>
        <end position="777"/>
    </location>
</feature>
<evidence type="ECO:0000256" key="7">
    <source>
        <dbReference type="ARBA" id="ARBA00022771"/>
    </source>
</evidence>
<dbReference type="OrthoDB" id="10266039at2759"/>
<keyword evidence="20" id="KW-1185">Reference proteome</keyword>
<evidence type="ECO:0000256" key="8">
    <source>
        <dbReference type="ARBA" id="ARBA00022786"/>
    </source>
</evidence>
<comment type="function">
    <text evidence="13">E3 ubiquitin-protein ligase that mediates monoubiquitination of histone H2B to form H2BK123ub1. H2BK123ub1 gives a specific tag for epigenetic transcriptional activation and is also a prerequisite for H3K4me and H3K79me formation.</text>
</comment>
<dbReference type="InterPro" id="IPR058643">
    <property type="entry name" value="BRE1-like_CC"/>
</dbReference>
<dbReference type="GO" id="GO:0061630">
    <property type="term" value="F:ubiquitin protein ligase activity"/>
    <property type="evidence" value="ECO:0007669"/>
    <property type="project" value="UniProtKB-EC"/>
</dbReference>
<dbReference type="GO" id="GO:0033503">
    <property type="term" value="C:HULC complex"/>
    <property type="evidence" value="ECO:0007669"/>
    <property type="project" value="TreeGrafter"/>
</dbReference>
<organism evidence="19 20">
    <name type="scientific">Ephemerocybe angulata</name>
    <dbReference type="NCBI Taxonomy" id="980116"/>
    <lineage>
        <taxon>Eukaryota</taxon>
        <taxon>Fungi</taxon>
        <taxon>Dikarya</taxon>
        <taxon>Basidiomycota</taxon>
        <taxon>Agaricomycotina</taxon>
        <taxon>Agaricomycetes</taxon>
        <taxon>Agaricomycetidae</taxon>
        <taxon>Agaricales</taxon>
        <taxon>Agaricineae</taxon>
        <taxon>Psathyrellaceae</taxon>
        <taxon>Ephemerocybe</taxon>
    </lineage>
</organism>
<reference evidence="19 20" key="1">
    <citation type="submission" date="2020-07" db="EMBL/GenBank/DDBJ databases">
        <title>Comparative genomics of pyrophilous fungi reveals a link between fire events and developmental genes.</title>
        <authorList>
            <consortium name="DOE Joint Genome Institute"/>
            <person name="Steindorff A.S."/>
            <person name="Carver A."/>
            <person name="Calhoun S."/>
            <person name="Stillman K."/>
            <person name="Liu H."/>
            <person name="Lipzen A."/>
            <person name="Pangilinan J."/>
            <person name="Labutti K."/>
            <person name="Bruns T.D."/>
            <person name="Grigoriev I.V."/>
        </authorList>
    </citation>
    <scope>NUCLEOTIDE SEQUENCE [LARGE SCALE GENOMIC DNA]</scope>
    <source>
        <strain evidence="19 20">CBS 144469</strain>
    </source>
</reference>
<evidence type="ECO:0000256" key="14">
    <source>
        <dbReference type="PROSITE-ProRule" id="PRU00175"/>
    </source>
</evidence>
<dbReference type="GO" id="GO:0008270">
    <property type="term" value="F:zinc ion binding"/>
    <property type="evidence" value="ECO:0007669"/>
    <property type="project" value="UniProtKB-KW"/>
</dbReference>
<dbReference type="SMART" id="SM00184">
    <property type="entry name" value="RING"/>
    <property type="match status" value="1"/>
</dbReference>
<evidence type="ECO:0000256" key="9">
    <source>
        <dbReference type="ARBA" id="ARBA00022833"/>
    </source>
</evidence>
<dbReference type="Pfam" id="PF26095">
    <property type="entry name" value="CC_Bre1"/>
    <property type="match status" value="1"/>
</dbReference>
<dbReference type="InterPro" id="IPR013956">
    <property type="entry name" value="E3_ubiquit_lig_Bre1"/>
</dbReference>
<dbReference type="Proteomes" id="UP000521943">
    <property type="component" value="Unassembled WGS sequence"/>
</dbReference>
<dbReference type="InterPro" id="IPR017907">
    <property type="entry name" value="Znf_RING_CS"/>
</dbReference>
<feature type="coiled-coil region" evidence="16">
    <location>
        <begin position="421"/>
        <end position="522"/>
    </location>
</feature>
<feature type="compositionally biased region" description="Polar residues" evidence="17">
    <location>
        <begin position="228"/>
        <end position="240"/>
    </location>
</feature>
<dbReference type="InterPro" id="IPR018957">
    <property type="entry name" value="Znf_C3HC4_RING-type"/>
</dbReference>
<evidence type="ECO:0000256" key="15">
    <source>
        <dbReference type="RuleBase" id="RU365038"/>
    </source>
</evidence>
<comment type="similarity">
    <text evidence="4 15">Belongs to the BRE1 family.</text>
</comment>
<dbReference type="Gene3D" id="3.30.40.10">
    <property type="entry name" value="Zinc/RING finger domain, C3HC4 (zinc finger)"/>
    <property type="match status" value="1"/>
</dbReference>
<dbReference type="PANTHER" id="PTHR23163">
    <property type="entry name" value="RING FINGER PROTEIN-RELATED"/>
    <property type="match status" value="1"/>
</dbReference>
<dbReference type="EMBL" id="JACGCI010000006">
    <property type="protein sequence ID" value="KAF6763101.1"/>
    <property type="molecule type" value="Genomic_DNA"/>
</dbReference>
<evidence type="ECO:0000256" key="10">
    <source>
        <dbReference type="ARBA" id="ARBA00022853"/>
    </source>
</evidence>
<name>A0A8H6MFC5_9AGAR</name>
<evidence type="ECO:0000256" key="17">
    <source>
        <dbReference type="SAM" id="MobiDB-lite"/>
    </source>
</evidence>
<evidence type="ECO:0000256" key="4">
    <source>
        <dbReference type="ARBA" id="ARBA00005555"/>
    </source>
</evidence>
<accession>A0A8H6MFC5</accession>
<dbReference type="Pfam" id="PF08647">
    <property type="entry name" value="BRE1"/>
    <property type="match status" value="1"/>
</dbReference>
<comment type="pathway">
    <text evidence="3 15">Protein modification; protein ubiquitination.</text>
</comment>
<feature type="region of interest" description="Disordered" evidence="17">
    <location>
        <begin position="194"/>
        <end position="246"/>
    </location>
</feature>
<comment type="caution">
    <text evidence="19">The sequence shown here is derived from an EMBL/GenBank/DDBJ whole genome shotgun (WGS) entry which is preliminary data.</text>
</comment>
<evidence type="ECO:0000256" key="11">
    <source>
        <dbReference type="ARBA" id="ARBA00023054"/>
    </source>
</evidence>
<protein>
    <recommendedName>
        <fullName evidence="15">E3 ubiquitin protein ligase</fullName>
        <ecNumber evidence="15">2.3.2.27</ecNumber>
    </recommendedName>
</protein>
<proteinExistence type="inferred from homology"/>
<keyword evidence="11 15" id="KW-0175">Coiled coil</keyword>
<evidence type="ECO:0000256" key="12">
    <source>
        <dbReference type="ARBA" id="ARBA00023242"/>
    </source>
</evidence>
<evidence type="ECO:0000256" key="3">
    <source>
        <dbReference type="ARBA" id="ARBA00004906"/>
    </source>
</evidence>
<comment type="catalytic activity">
    <reaction evidence="1 15">
        <text>S-ubiquitinyl-[E2 ubiquitin-conjugating enzyme]-L-cysteine + [acceptor protein]-L-lysine = [E2 ubiquitin-conjugating enzyme]-L-cysteine + N(6)-ubiquitinyl-[acceptor protein]-L-lysine.</text>
        <dbReference type="EC" id="2.3.2.27"/>
    </reaction>
</comment>
<dbReference type="EC" id="2.3.2.27" evidence="15"/>
<dbReference type="InterPro" id="IPR013083">
    <property type="entry name" value="Znf_RING/FYVE/PHD"/>
</dbReference>
<keyword evidence="10 15" id="KW-0156">Chromatin regulator</keyword>
<dbReference type="PROSITE" id="PS50089">
    <property type="entry name" value="ZF_RING_2"/>
    <property type="match status" value="1"/>
</dbReference>
<comment type="subcellular location">
    <subcellularLocation>
        <location evidence="2 15">Nucleus</location>
    </subcellularLocation>
</comment>
<gene>
    <name evidence="19" type="ORF">DFP72DRAFT_874675</name>
</gene>
<evidence type="ECO:0000256" key="6">
    <source>
        <dbReference type="ARBA" id="ARBA00022723"/>
    </source>
</evidence>
<dbReference type="PROSITE" id="PS00518">
    <property type="entry name" value="ZF_RING_1"/>
    <property type="match status" value="1"/>
</dbReference>
<dbReference type="GO" id="GO:0006325">
    <property type="term" value="P:chromatin organization"/>
    <property type="evidence" value="ECO:0007669"/>
    <property type="project" value="UniProtKB-KW"/>
</dbReference>
<feature type="coiled-coil region" evidence="16">
    <location>
        <begin position="62"/>
        <end position="89"/>
    </location>
</feature>
<keyword evidence="7 14" id="KW-0863">Zinc-finger</keyword>
<dbReference type="Pfam" id="PF00097">
    <property type="entry name" value="zf-C3HC4"/>
    <property type="match status" value="1"/>
</dbReference>
<keyword evidence="8 15" id="KW-0833">Ubl conjugation pathway</keyword>
<dbReference type="GO" id="GO:0016567">
    <property type="term" value="P:protein ubiquitination"/>
    <property type="evidence" value="ECO:0007669"/>
    <property type="project" value="UniProtKB-UniRule"/>
</dbReference>
<dbReference type="PANTHER" id="PTHR23163:SF0">
    <property type="entry name" value="E3 UBIQUITIN-PROTEIN LIGASE BRE1"/>
    <property type="match status" value="1"/>
</dbReference>
<evidence type="ECO:0000313" key="20">
    <source>
        <dbReference type="Proteomes" id="UP000521943"/>
    </source>
</evidence>